<gene>
    <name evidence="3" type="ORF">SAMN04489764_5163</name>
</gene>
<dbReference type="PANTHER" id="PTHR35526">
    <property type="entry name" value="ANTI-SIGMA-F FACTOR RSBW-RELATED"/>
    <property type="match status" value="1"/>
</dbReference>
<dbReference type="InterPro" id="IPR036890">
    <property type="entry name" value="HATPase_C_sf"/>
</dbReference>
<keyword evidence="3" id="KW-0808">Transferase</keyword>
<accession>A0A1H1I422</accession>
<evidence type="ECO:0000256" key="1">
    <source>
        <dbReference type="ARBA" id="ARBA00022527"/>
    </source>
</evidence>
<dbReference type="Pfam" id="PF13581">
    <property type="entry name" value="HATPase_c_2"/>
    <property type="match status" value="1"/>
</dbReference>
<dbReference type="Proteomes" id="UP000217103">
    <property type="component" value="Unassembled WGS sequence"/>
</dbReference>
<proteinExistence type="predicted"/>
<feature type="domain" description="Histidine kinase/HSP90-like ATPase" evidence="2">
    <location>
        <begin position="28"/>
        <end position="139"/>
    </location>
</feature>
<evidence type="ECO:0000259" key="2">
    <source>
        <dbReference type="Pfam" id="PF13581"/>
    </source>
</evidence>
<evidence type="ECO:0000313" key="3">
    <source>
        <dbReference type="EMBL" id="SDR32400.1"/>
    </source>
</evidence>
<name>A0A1H1I422_9ACTN</name>
<dbReference type="SUPFAM" id="SSF55874">
    <property type="entry name" value="ATPase domain of HSP90 chaperone/DNA topoisomerase II/histidine kinase"/>
    <property type="match status" value="1"/>
</dbReference>
<keyword evidence="3" id="KW-0418">Kinase</keyword>
<dbReference type="STRING" id="35622.SAMN04489764_5163"/>
<dbReference type="InterPro" id="IPR050267">
    <property type="entry name" value="Anti-sigma-factor_SerPK"/>
</dbReference>
<dbReference type="CDD" id="cd16936">
    <property type="entry name" value="HATPase_RsbW-like"/>
    <property type="match status" value="1"/>
</dbReference>
<dbReference type="AlphaFoldDB" id="A0A1H1I422"/>
<keyword evidence="4" id="KW-1185">Reference proteome</keyword>
<keyword evidence="1" id="KW-0723">Serine/threonine-protein kinase</keyword>
<dbReference type="Gene3D" id="3.30.565.10">
    <property type="entry name" value="Histidine kinase-like ATPase, C-terminal domain"/>
    <property type="match status" value="1"/>
</dbReference>
<sequence>MEPQSMTKSDAASPIAVRDDLQEACWDLPAHPQAVGEARELAREALRVWSLPGLVEEVTVIVSELVTNAIVHGRPPITFALHRRGPLVRGEVTDHGAGRPASISAGADEVHGRGLAIVSAYCSRWGVEPAPGGKTVWFICADEPGRLR</sequence>
<dbReference type="EMBL" id="FNKK01000002">
    <property type="protein sequence ID" value="SDR32400.1"/>
    <property type="molecule type" value="Genomic_DNA"/>
</dbReference>
<dbReference type="PANTHER" id="PTHR35526:SF3">
    <property type="entry name" value="ANTI-SIGMA-F FACTOR RSBW"/>
    <property type="match status" value="1"/>
</dbReference>
<organism evidence="3 4">
    <name type="scientific">Thermostaphylospora chromogena</name>
    <dbReference type="NCBI Taxonomy" id="35622"/>
    <lineage>
        <taxon>Bacteria</taxon>
        <taxon>Bacillati</taxon>
        <taxon>Actinomycetota</taxon>
        <taxon>Actinomycetes</taxon>
        <taxon>Streptosporangiales</taxon>
        <taxon>Thermomonosporaceae</taxon>
        <taxon>Thermostaphylospora</taxon>
    </lineage>
</organism>
<protein>
    <submittedName>
        <fullName evidence="3">Anti-sigma regulatory factor (Ser/Thr protein kinase)</fullName>
    </submittedName>
</protein>
<dbReference type="InterPro" id="IPR003594">
    <property type="entry name" value="HATPase_dom"/>
</dbReference>
<evidence type="ECO:0000313" key="4">
    <source>
        <dbReference type="Proteomes" id="UP000217103"/>
    </source>
</evidence>
<dbReference type="GO" id="GO:0004674">
    <property type="term" value="F:protein serine/threonine kinase activity"/>
    <property type="evidence" value="ECO:0007669"/>
    <property type="project" value="UniProtKB-KW"/>
</dbReference>
<reference evidence="3 4" key="1">
    <citation type="submission" date="2016-10" db="EMBL/GenBank/DDBJ databases">
        <authorList>
            <person name="de Groot N.N."/>
        </authorList>
    </citation>
    <scope>NUCLEOTIDE SEQUENCE [LARGE SCALE GENOMIC DNA]</scope>
    <source>
        <strain evidence="3 4">DSM 43794</strain>
    </source>
</reference>